<dbReference type="NCBIfam" id="NF010068">
    <property type="entry name" value="PRK13548.1"/>
    <property type="match status" value="1"/>
</dbReference>
<comment type="similarity">
    <text evidence="1">Belongs to the ABC transporter superfamily.</text>
</comment>
<evidence type="ECO:0000256" key="3">
    <source>
        <dbReference type="ARBA" id="ARBA00022741"/>
    </source>
</evidence>
<dbReference type="RefSeq" id="WP_108174144.1">
    <property type="nucleotide sequence ID" value="NZ_PZZL01000001.1"/>
</dbReference>
<name>A0A2T4ZI78_9HYPH</name>
<dbReference type="InterPro" id="IPR003439">
    <property type="entry name" value="ABC_transporter-like_ATP-bd"/>
</dbReference>
<evidence type="ECO:0000313" key="9">
    <source>
        <dbReference type="Proteomes" id="UP000241808"/>
    </source>
</evidence>
<dbReference type="Proteomes" id="UP000241808">
    <property type="component" value="Unassembled WGS sequence"/>
</dbReference>
<dbReference type="PANTHER" id="PTHR42794">
    <property type="entry name" value="HEMIN IMPORT ATP-BINDING PROTEIN HMUV"/>
    <property type="match status" value="1"/>
</dbReference>
<evidence type="ECO:0000259" key="7">
    <source>
        <dbReference type="PROSITE" id="PS50893"/>
    </source>
</evidence>
<evidence type="ECO:0000256" key="2">
    <source>
        <dbReference type="ARBA" id="ARBA00022448"/>
    </source>
</evidence>
<accession>A0A2T4ZI78</accession>
<keyword evidence="5" id="KW-1278">Translocase</keyword>
<dbReference type="OrthoDB" id="9805601at2"/>
<organism evidence="8 9">
    <name type="scientific">Phreatobacter oligotrophus</name>
    <dbReference type="NCBI Taxonomy" id="1122261"/>
    <lineage>
        <taxon>Bacteria</taxon>
        <taxon>Pseudomonadati</taxon>
        <taxon>Pseudomonadota</taxon>
        <taxon>Alphaproteobacteria</taxon>
        <taxon>Hyphomicrobiales</taxon>
        <taxon>Phreatobacteraceae</taxon>
        <taxon>Phreatobacter</taxon>
    </lineage>
</organism>
<keyword evidence="3" id="KW-0547">Nucleotide-binding</keyword>
<dbReference type="GO" id="GO:0005524">
    <property type="term" value="F:ATP binding"/>
    <property type="evidence" value="ECO:0007669"/>
    <property type="project" value="UniProtKB-KW"/>
</dbReference>
<dbReference type="InterPro" id="IPR003593">
    <property type="entry name" value="AAA+_ATPase"/>
</dbReference>
<gene>
    <name evidence="8" type="ORF">C8P69_101364</name>
</gene>
<evidence type="ECO:0000256" key="6">
    <source>
        <dbReference type="ARBA" id="ARBA00037066"/>
    </source>
</evidence>
<keyword evidence="9" id="KW-1185">Reference proteome</keyword>
<reference evidence="8 9" key="1">
    <citation type="submission" date="2018-04" db="EMBL/GenBank/DDBJ databases">
        <title>Genomic Encyclopedia of Archaeal and Bacterial Type Strains, Phase II (KMG-II): from individual species to whole genera.</title>
        <authorList>
            <person name="Goeker M."/>
        </authorList>
    </citation>
    <scope>NUCLEOTIDE SEQUENCE [LARGE SCALE GENOMIC DNA]</scope>
    <source>
        <strain evidence="8 9">DSM 25521</strain>
    </source>
</reference>
<dbReference type="AlphaFoldDB" id="A0A2T4ZI78"/>
<keyword evidence="4 8" id="KW-0067">ATP-binding</keyword>
<dbReference type="PROSITE" id="PS50893">
    <property type="entry name" value="ABC_TRANSPORTER_2"/>
    <property type="match status" value="1"/>
</dbReference>
<dbReference type="Gene3D" id="3.40.50.300">
    <property type="entry name" value="P-loop containing nucleotide triphosphate hydrolases"/>
    <property type="match status" value="1"/>
</dbReference>
<evidence type="ECO:0000256" key="5">
    <source>
        <dbReference type="ARBA" id="ARBA00022967"/>
    </source>
</evidence>
<dbReference type="CDD" id="cd03214">
    <property type="entry name" value="ABC_Iron-Siderophores_B12_Hemin"/>
    <property type="match status" value="1"/>
</dbReference>
<dbReference type="InterPro" id="IPR017871">
    <property type="entry name" value="ABC_transporter-like_CS"/>
</dbReference>
<protein>
    <submittedName>
        <fullName evidence="8">Iron complex transport system ATP-binding protein</fullName>
    </submittedName>
</protein>
<dbReference type="EMBL" id="PZZL01000001">
    <property type="protein sequence ID" value="PTM61693.1"/>
    <property type="molecule type" value="Genomic_DNA"/>
</dbReference>
<dbReference type="Pfam" id="PF00005">
    <property type="entry name" value="ABC_tran"/>
    <property type="match status" value="1"/>
</dbReference>
<proteinExistence type="inferred from homology"/>
<evidence type="ECO:0000256" key="4">
    <source>
        <dbReference type="ARBA" id="ARBA00022840"/>
    </source>
</evidence>
<dbReference type="PROSITE" id="PS00211">
    <property type="entry name" value="ABC_TRANSPORTER_1"/>
    <property type="match status" value="1"/>
</dbReference>
<dbReference type="GO" id="GO:0016887">
    <property type="term" value="F:ATP hydrolysis activity"/>
    <property type="evidence" value="ECO:0007669"/>
    <property type="project" value="InterPro"/>
</dbReference>
<feature type="domain" description="ABC transporter" evidence="7">
    <location>
        <begin position="5"/>
        <end position="246"/>
    </location>
</feature>
<comment type="function">
    <text evidence="6">Part of the ABC transporter complex HmuTUV involved in hemin import. Responsible for energy coupling to the transport system.</text>
</comment>
<evidence type="ECO:0000313" key="8">
    <source>
        <dbReference type="EMBL" id="PTM61693.1"/>
    </source>
</evidence>
<dbReference type="PANTHER" id="PTHR42794:SF1">
    <property type="entry name" value="HEMIN IMPORT ATP-BINDING PROTEIN HMUV"/>
    <property type="match status" value="1"/>
</dbReference>
<sequence>MSPLIEARDLTASFGGRKVVDGVSLTLGEGEMIVVVGPNGAGKTTLTKLLTGELAPDSGEVLIGGERLSAVPPWQLAARRAVMAQANRLAFPFTVAEVVRIGIDGVGRALTRTGREAIIAEALAAADIGHLVARGYQMLSGGEQQRVQFARTYAQLRAGRVAAERQVLFLDEPVASLDLAHQIALMDCAQRLAREGIGVIAVLHDLNLAATFADRILVMSAGRCHAFGRPADVVTRATVRDVFGVDLCRDAAAGGLPVVLPQHRDAAPRYAPATAAAS</sequence>
<keyword evidence="2" id="KW-0813">Transport</keyword>
<dbReference type="SMART" id="SM00382">
    <property type="entry name" value="AAA"/>
    <property type="match status" value="1"/>
</dbReference>
<dbReference type="SUPFAM" id="SSF52540">
    <property type="entry name" value="P-loop containing nucleoside triphosphate hydrolases"/>
    <property type="match status" value="1"/>
</dbReference>
<comment type="caution">
    <text evidence="8">The sequence shown here is derived from an EMBL/GenBank/DDBJ whole genome shotgun (WGS) entry which is preliminary data.</text>
</comment>
<dbReference type="InterPro" id="IPR027417">
    <property type="entry name" value="P-loop_NTPase"/>
</dbReference>
<evidence type="ECO:0000256" key="1">
    <source>
        <dbReference type="ARBA" id="ARBA00005417"/>
    </source>
</evidence>